<dbReference type="SUPFAM" id="SSF48371">
    <property type="entry name" value="ARM repeat"/>
    <property type="match status" value="1"/>
</dbReference>
<sequence>MDKFYNKDNIAKFCERLFHSMDNDDEETFSGFITVLKVLISGPPTSNQRHFYLEHLSPESCIAAVLCSNSAKRSLRANSSNCLQLIDCLLELPRFNGAIPRALDSLISCLGSPLQKKKVASEVFKHPDFYRLAPKTIISCLTEDSAELELTIFQMLSREDDEEIREKFKRWVELSCHPEIFQAAAAILHELLLRLKTKTPVLRTIVTFVSDVFHICTRNNLNPVDLYPRELQSLVSLMSSVDPVDFAEYEHLGAYRDMIRSRFDKISENSPSEALLLSTHFPKWNHFLS</sequence>
<reference evidence="1 2" key="1">
    <citation type="submission" date="2023-09" db="EMBL/GenBank/DDBJ databases">
        <title>Nesidiocoris tenuis whole genome shotgun sequence.</title>
        <authorList>
            <person name="Shibata T."/>
            <person name="Shimoda M."/>
            <person name="Kobayashi T."/>
            <person name="Uehara T."/>
        </authorList>
    </citation>
    <scope>NUCLEOTIDE SEQUENCE [LARGE SCALE GENOMIC DNA]</scope>
    <source>
        <strain evidence="1 2">Japan</strain>
    </source>
</reference>
<gene>
    <name evidence="1" type="ORF">NTJ_15483</name>
</gene>
<keyword evidence="2" id="KW-1185">Reference proteome</keyword>
<accession>A0ABN7BFM2</accession>
<proteinExistence type="predicted"/>
<evidence type="ECO:0000313" key="2">
    <source>
        <dbReference type="Proteomes" id="UP001307889"/>
    </source>
</evidence>
<dbReference type="EMBL" id="AP028922">
    <property type="protein sequence ID" value="BET02665.1"/>
    <property type="molecule type" value="Genomic_DNA"/>
</dbReference>
<dbReference type="InterPro" id="IPR016024">
    <property type="entry name" value="ARM-type_fold"/>
</dbReference>
<protein>
    <submittedName>
        <fullName evidence="1">Uncharacterized protein</fullName>
    </submittedName>
</protein>
<dbReference type="Proteomes" id="UP001307889">
    <property type="component" value="Chromosome 14"/>
</dbReference>
<organism evidence="1 2">
    <name type="scientific">Nesidiocoris tenuis</name>
    <dbReference type="NCBI Taxonomy" id="355587"/>
    <lineage>
        <taxon>Eukaryota</taxon>
        <taxon>Metazoa</taxon>
        <taxon>Ecdysozoa</taxon>
        <taxon>Arthropoda</taxon>
        <taxon>Hexapoda</taxon>
        <taxon>Insecta</taxon>
        <taxon>Pterygota</taxon>
        <taxon>Neoptera</taxon>
        <taxon>Paraneoptera</taxon>
        <taxon>Hemiptera</taxon>
        <taxon>Heteroptera</taxon>
        <taxon>Panheteroptera</taxon>
        <taxon>Cimicomorpha</taxon>
        <taxon>Miridae</taxon>
        <taxon>Dicyphina</taxon>
        <taxon>Nesidiocoris</taxon>
    </lineage>
</organism>
<name>A0ABN7BFM2_9HEMI</name>
<evidence type="ECO:0000313" key="1">
    <source>
        <dbReference type="EMBL" id="BET02665.1"/>
    </source>
</evidence>